<keyword evidence="1" id="KW-0614">Plasmid</keyword>
<reference evidence="1" key="1">
    <citation type="journal article" date="2007" name="J. Bacteriol.">
        <title>Complete sequence analysis of novel plasmids from emetic and periodontal Bacillus cereus isolates reveals a common evolutionary history among the B. cereus-group plasmids, including Bacillus anthracis pXO1.</title>
        <authorList>
            <person name="Rasko D.A."/>
            <person name="Rosovitz M.J."/>
            <person name="Okstad O.A."/>
            <person name="Fouts D.E."/>
            <person name="Jiang L."/>
            <person name="Cer R.Z."/>
            <person name="Kolsto A.B."/>
            <person name="Gill S.R."/>
            <person name="Ravel J."/>
        </authorList>
    </citation>
    <scope>NUCLEOTIDE SEQUENCE</scope>
    <source>
        <strain evidence="1">AH187</strain>
        <plasmid evidence="1">pCER270</plasmid>
    </source>
</reference>
<organism evidence="1">
    <name type="scientific">Bacillus cereus</name>
    <dbReference type="NCBI Taxonomy" id="1396"/>
    <lineage>
        <taxon>Bacteria</taxon>
        <taxon>Bacillati</taxon>
        <taxon>Bacillota</taxon>
        <taxon>Bacilli</taxon>
        <taxon>Bacillales</taxon>
        <taxon>Bacillaceae</taxon>
        <taxon>Bacillus</taxon>
        <taxon>Bacillus cereus group</taxon>
    </lineage>
</organism>
<accession>A1BZ28</accession>
<proteinExistence type="predicted"/>
<sequence length="39" mass="4454">MSGMYTLSKAKEILESALNKEKILIIDPKSNINMIFIQK</sequence>
<dbReference type="AlphaFoldDB" id="A1BZ28"/>
<dbReference type="EMBL" id="DQ889676">
    <property type="protein sequence ID" value="ABK00700.1"/>
    <property type="molecule type" value="Genomic_DNA"/>
</dbReference>
<name>A1BZ28_BACCE</name>
<protein>
    <submittedName>
        <fullName evidence="1">Uncharacterized protein</fullName>
    </submittedName>
</protein>
<geneLocation type="plasmid" evidence="1">
    <name>pCER270</name>
</geneLocation>
<evidence type="ECO:0000313" key="1">
    <source>
        <dbReference type="EMBL" id="ABK00700.1"/>
    </source>
</evidence>
<gene>
    <name evidence="1" type="ORF">BcAH187_pCER270_0248</name>
</gene>